<dbReference type="STRING" id="1157962.A0A250X4P4"/>
<keyword evidence="1 2" id="KW-0694">RNA-binding</keyword>
<gene>
    <name evidence="7" type="ORF">CEUSTIGMA_g5331.t1</name>
</gene>
<feature type="compositionally biased region" description="Basic and acidic residues" evidence="3">
    <location>
        <begin position="921"/>
        <end position="1042"/>
    </location>
</feature>
<feature type="compositionally biased region" description="Low complexity" evidence="3">
    <location>
        <begin position="908"/>
        <end position="917"/>
    </location>
</feature>
<dbReference type="CDD" id="cd21372">
    <property type="entry name" value="cwf21_CWC21-like"/>
    <property type="match status" value="1"/>
</dbReference>
<organism evidence="7 8">
    <name type="scientific">Chlamydomonas eustigma</name>
    <dbReference type="NCBI Taxonomy" id="1157962"/>
    <lineage>
        <taxon>Eukaryota</taxon>
        <taxon>Viridiplantae</taxon>
        <taxon>Chlorophyta</taxon>
        <taxon>core chlorophytes</taxon>
        <taxon>Chlorophyceae</taxon>
        <taxon>CS clade</taxon>
        <taxon>Chlamydomonadales</taxon>
        <taxon>Chlamydomonadaceae</taxon>
        <taxon>Chlamydomonas</taxon>
    </lineage>
</organism>
<feature type="domain" description="CID" evidence="6">
    <location>
        <begin position="457"/>
        <end position="602"/>
    </location>
</feature>
<evidence type="ECO:0000259" key="6">
    <source>
        <dbReference type="PROSITE" id="PS51391"/>
    </source>
</evidence>
<feature type="region of interest" description="Disordered" evidence="3">
    <location>
        <begin position="1"/>
        <end position="26"/>
    </location>
</feature>
<dbReference type="InterPro" id="IPR008942">
    <property type="entry name" value="ENTH_VHS"/>
</dbReference>
<evidence type="ECO:0000313" key="8">
    <source>
        <dbReference type="Proteomes" id="UP000232323"/>
    </source>
</evidence>
<evidence type="ECO:0000256" key="3">
    <source>
        <dbReference type="SAM" id="MobiDB-lite"/>
    </source>
</evidence>
<dbReference type="Gene3D" id="1.10.10.790">
    <property type="entry name" value="Surp module"/>
    <property type="match status" value="1"/>
</dbReference>
<feature type="compositionally biased region" description="Low complexity" evidence="3">
    <location>
        <begin position="1051"/>
        <end position="1060"/>
    </location>
</feature>
<dbReference type="InterPro" id="IPR051485">
    <property type="entry name" value="SR-CTD_assoc_factor"/>
</dbReference>
<dbReference type="OrthoDB" id="377209at2759"/>
<proteinExistence type="predicted"/>
<dbReference type="Pfam" id="PF04818">
    <property type="entry name" value="CID"/>
    <property type="match status" value="1"/>
</dbReference>
<feature type="compositionally biased region" description="Basic and acidic residues" evidence="3">
    <location>
        <begin position="14"/>
        <end position="26"/>
    </location>
</feature>
<dbReference type="GO" id="GO:0003723">
    <property type="term" value="F:RNA binding"/>
    <property type="evidence" value="ECO:0007669"/>
    <property type="project" value="UniProtKB-UniRule"/>
</dbReference>
<dbReference type="Gene3D" id="6.10.140.420">
    <property type="match status" value="1"/>
</dbReference>
<feature type="region of interest" description="Disordered" evidence="3">
    <location>
        <begin position="806"/>
        <end position="857"/>
    </location>
</feature>
<dbReference type="CDD" id="cd12223">
    <property type="entry name" value="RRM_SR140"/>
    <property type="match status" value="1"/>
</dbReference>
<dbReference type="EMBL" id="BEGY01000028">
    <property type="protein sequence ID" value="GAX77889.1"/>
    <property type="molecule type" value="Genomic_DNA"/>
</dbReference>
<dbReference type="Gene3D" id="3.30.70.330">
    <property type="match status" value="1"/>
</dbReference>
<dbReference type="AlphaFoldDB" id="A0A250X4P4"/>
<dbReference type="InterPro" id="IPR012677">
    <property type="entry name" value="Nucleotide-bd_a/b_plait_sf"/>
</dbReference>
<dbReference type="PROSITE" id="PS51391">
    <property type="entry name" value="CID"/>
    <property type="match status" value="1"/>
</dbReference>
<dbReference type="PANTHER" id="PTHR23140">
    <property type="entry name" value="RNA PROCESSING PROTEIN LD23810P"/>
    <property type="match status" value="1"/>
</dbReference>
<dbReference type="SMART" id="SM01115">
    <property type="entry name" value="cwf21"/>
    <property type="match status" value="1"/>
</dbReference>
<dbReference type="SMART" id="SM00582">
    <property type="entry name" value="RPR"/>
    <property type="match status" value="1"/>
</dbReference>
<dbReference type="PROSITE" id="PS50128">
    <property type="entry name" value="SURP"/>
    <property type="match status" value="1"/>
</dbReference>
<protein>
    <recommendedName>
        <fullName evidence="9">U2 snRNP-associated SURP motif-containing protein</fullName>
    </recommendedName>
</protein>
<evidence type="ECO:0000259" key="4">
    <source>
        <dbReference type="PROSITE" id="PS50102"/>
    </source>
</evidence>
<evidence type="ECO:0000256" key="2">
    <source>
        <dbReference type="PROSITE-ProRule" id="PRU00176"/>
    </source>
</evidence>
<dbReference type="InterPro" id="IPR006569">
    <property type="entry name" value="CID_dom"/>
</dbReference>
<accession>A0A250X4P4</accession>
<feature type="region of interest" description="Disordered" evidence="3">
    <location>
        <begin position="608"/>
        <end position="630"/>
    </location>
</feature>
<feature type="compositionally biased region" description="Basic residues" evidence="3">
    <location>
        <begin position="1"/>
        <end position="13"/>
    </location>
</feature>
<feature type="region of interest" description="Disordered" evidence="3">
    <location>
        <begin position="44"/>
        <end position="123"/>
    </location>
</feature>
<dbReference type="InterPro" id="IPR035967">
    <property type="entry name" value="SWAP/Surp_sf"/>
</dbReference>
<dbReference type="SUPFAM" id="SSF54928">
    <property type="entry name" value="RNA-binding domain, RBD"/>
    <property type="match status" value="1"/>
</dbReference>
<dbReference type="InterPro" id="IPR035009">
    <property type="entry name" value="SR140_RRM"/>
</dbReference>
<evidence type="ECO:0000313" key="7">
    <source>
        <dbReference type="EMBL" id="GAX77889.1"/>
    </source>
</evidence>
<dbReference type="Gene3D" id="1.25.40.90">
    <property type="match status" value="1"/>
</dbReference>
<dbReference type="InterPro" id="IPR013170">
    <property type="entry name" value="mRNA_splic_Cwf21_dom"/>
</dbReference>
<sequence>MKGFSIKKKTPFQKHKELEEERKRKEEAEAAKIYDEFVDSFKAEEEKERESGGVKTFVRGGTVVPGQKPEVNSSSGKKPGGKYVPSFIPPSMLGQNKPKAFDDEDEDSSVFQQSSKKAEKDKPKAIDTMLEKLKKEQEARDERMKQLKEGTITVDDLSRDDGLGGRGGSFDEGDPYTTNIYLGNIAPDVDELILMREFGRFGPIASVKVMWPRTEEQRKALRNCGFVSFMRRDDAERALMALNGLMLHDYEMRIGWGKAVPLPPIPIYPPPGSAGAAAAAAVPSLMTTTRSKPEPPWGGGSVIGAVGVSQPSGGGAGDSVPWSTGQDRGRDEAVHVGSGADVEVKIPSDLRLRYIIDTLAVYVLKDGCEFEQVVMELEQKTPEYAFLYDLNSPEHIYYRWRLYSLCEGDTLNRWRVEPFVMVAGGQRWVPPAMTAGEASVATAAQRGGQGVERERQLSDLERDKYEDLLRKLTVEREDVKEAMVFALDNADACGEVVDILYEALTLPETPIPLKIARLFLVNDILQNSTAPVRNASRYRSKIEAVLPNIFESLQETYRGVETRITQEALRRHVLRVLRTWRERYLFSDDFLNGLQATFLQTSVVQPKASTASHSEDDPVTADPSGPTGRSDLRAELELLSVEDLERRCRINGLSNKGGADNMVARLLSLDLYLNANNDSAPTQALAPSSLGVFSGVPAPVDIPPELLSAVANAPTLSATAIAAPPPSPAVHLADMPAAVVQSRWTTVDEEEEKQQIPHLPISKWLQQEQEAAAAAAAEAAARAAEQLLQESIFSDEEEEAGATTLVAGGPLFGSSNSGDLDRGQRAGQPSKLFPGPPSVQVAEQGGAGGVTMSNAAEEERRKRLREIELSCARLEAQLEEEGLERSAVDQRVTEHRNKLQSELERSSSGHAAGASAADKTALLERWRTKREARAGDEGASHHHEGSRDRSRSRERRDDKEKDRLSSKDRDREREREKDRRDRDNRDSRDKERARDSVHSHEKERERDNKDRDRDRDRGRDSRDRSKDRAIKRERSRSADATRRSSSRRSKSPANKRSSKR</sequence>
<reference evidence="7 8" key="1">
    <citation type="submission" date="2017-08" db="EMBL/GenBank/DDBJ databases">
        <title>Acidophilic green algal genome provides insights into adaptation to an acidic environment.</title>
        <authorList>
            <person name="Hirooka S."/>
            <person name="Hirose Y."/>
            <person name="Kanesaki Y."/>
            <person name="Higuchi S."/>
            <person name="Fujiwara T."/>
            <person name="Onuma R."/>
            <person name="Era A."/>
            <person name="Ohbayashi R."/>
            <person name="Uzuka A."/>
            <person name="Nozaki H."/>
            <person name="Yoshikawa H."/>
            <person name="Miyagishima S.Y."/>
        </authorList>
    </citation>
    <scope>NUCLEOTIDE SEQUENCE [LARGE SCALE GENOMIC DNA]</scope>
    <source>
        <strain evidence="7 8">NIES-2499</strain>
    </source>
</reference>
<dbReference type="Pfam" id="PF00076">
    <property type="entry name" value="RRM_1"/>
    <property type="match status" value="1"/>
</dbReference>
<dbReference type="GO" id="GO:0005634">
    <property type="term" value="C:nucleus"/>
    <property type="evidence" value="ECO:0007669"/>
    <property type="project" value="TreeGrafter"/>
</dbReference>
<dbReference type="PROSITE" id="PS50102">
    <property type="entry name" value="RRM"/>
    <property type="match status" value="1"/>
</dbReference>
<dbReference type="Pfam" id="PF01805">
    <property type="entry name" value="Surp"/>
    <property type="match status" value="1"/>
</dbReference>
<feature type="compositionally biased region" description="Basic and acidic residues" evidence="3">
    <location>
        <begin position="883"/>
        <end position="907"/>
    </location>
</feature>
<dbReference type="Proteomes" id="UP000232323">
    <property type="component" value="Unassembled WGS sequence"/>
</dbReference>
<dbReference type="GO" id="GO:0006396">
    <property type="term" value="P:RNA processing"/>
    <property type="evidence" value="ECO:0007669"/>
    <property type="project" value="InterPro"/>
</dbReference>
<feature type="region of interest" description="Disordered" evidence="3">
    <location>
        <begin position="879"/>
        <end position="1060"/>
    </location>
</feature>
<evidence type="ECO:0000256" key="1">
    <source>
        <dbReference type="ARBA" id="ARBA00022884"/>
    </source>
</evidence>
<feature type="domain" description="SURP motif" evidence="5">
    <location>
        <begin position="355"/>
        <end position="398"/>
    </location>
</feature>
<evidence type="ECO:0008006" key="9">
    <source>
        <dbReference type="Google" id="ProtNLM"/>
    </source>
</evidence>
<dbReference type="Pfam" id="PF08312">
    <property type="entry name" value="cwf21"/>
    <property type="match status" value="1"/>
</dbReference>
<evidence type="ECO:0000259" key="5">
    <source>
        <dbReference type="PROSITE" id="PS50128"/>
    </source>
</evidence>
<dbReference type="InterPro" id="IPR035979">
    <property type="entry name" value="RBD_domain_sf"/>
</dbReference>
<dbReference type="SMART" id="SM00648">
    <property type="entry name" value="SWAP"/>
    <property type="match status" value="1"/>
</dbReference>
<feature type="region of interest" description="Disordered" evidence="3">
    <location>
        <begin position="312"/>
        <end position="331"/>
    </location>
</feature>
<keyword evidence="8" id="KW-1185">Reference proteome</keyword>
<dbReference type="SMART" id="SM00360">
    <property type="entry name" value="RRM"/>
    <property type="match status" value="1"/>
</dbReference>
<comment type="caution">
    <text evidence="7">The sequence shown here is derived from an EMBL/GenBank/DDBJ whole genome shotgun (WGS) entry which is preliminary data.</text>
</comment>
<dbReference type="SUPFAM" id="SSF109905">
    <property type="entry name" value="Surp module (SWAP domain)"/>
    <property type="match status" value="1"/>
</dbReference>
<feature type="domain" description="RRM" evidence="4">
    <location>
        <begin position="178"/>
        <end position="259"/>
    </location>
</feature>
<dbReference type="InterPro" id="IPR000504">
    <property type="entry name" value="RRM_dom"/>
</dbReference>
<dbReference type="PANTHER" id="PTHR23140:SF0">
    <property type="entry name" value="U2 SNRNP-ASSOCIATED SURP MOTIF-CONTAINING PROTEIN"/>
    <property type="match status" value="1"/>
</dbReference>
<dbReference type="InterPro" id="IPR000061">
    <property type="entry name" value="Surp"/>
</dbReference>
<dbReference type="SUPFAM" id="SSF48464">
    <property type="entry name" value="ENTH/VHS domain"/>
    <property type="match status" value="1"/>
</dbReference>
<name>A0A250X4P4_9CHLO</name>